<evidence type="ECO:0000259" key="7">
    <source>
        <dbReference type="Pfam" id="PF02668"/>
    </source>
</evidence>
<feature type="domain" description="TauD/TfdA-like" evidence="7">
    <location>
        <begin position="131"/>
        <end position="316"/>
    </location>
</feature>
<dbReference type="Pfam" id="PF02668">
    <property type="entry name" value="TauD"/>
    <property type="match status" value="1"/>
</dbReference>
<dbReference type="PIRSF" id="PIRSF019543">
    <property type="entry name" value="Clavaminate_syn"/>
    <property type="match status" value="1"/>
</dbReference>
<dbReference type="SUPFAM" id="SSF51197">
    <property type="entry name" value="Clavaminate synthase-like"/>
    <property type="match status" value="1"/>
</dbReference>
<dbReference type="RefSeq" id="WP_085040001.1">
    <property type="nucleotide sequence ID" value="NZ_CADIKG010000005.1"/>
</dbReference>
<protein>
    <submittedName>
        <fullName evidence="8 9">Oxygenase</fullName>
        <ecNumber evidence="8">1.14.11.39</ecNumber>
    </submittedName>
</protein>
<name>A0A1X1PGN9_9BURK</name>
<dbReference type="Proteomes" id="UP000494135">
    <property type="component" value="Unassembled WGS sequence"/>
</dbReference>
<dbReference type="Proteomes" id="UP000193146">
    <property type="component" value="Unassembled WGS sequence"/>
</dbReference>
<evidence type="ECO:0000256" key="4">
    <source>
        <dbReference type="ARBA" id="ARBA00023004"/>
    </source>
</evidence>
<evidence type="ECO:0000256" key="3">
    <source>
        <dbReference type="ARBA" id="ARBA00023002"/>
    </source>
</evidence>
<dbReference type="AlphaFoldDB" id="A0A1X1PGN9"/>
<feature type="region of interest" description="Disordered" evidence="6">
    <location>
        <begin position="346"/>
        <end position="374"/>
    </location>
</feature>
<evidence type="ECO:0000256" key="6">
    <source>
        <dbReference type="SAM" id="MobiDB-lite"/>
    </source>
</evidence>
<dbReference type="GO" id="GO:0016706">
    <property type="term" value="F:2-oxoglutarate-dependent dioxygenase activity"/>
    <property type="evidence" value="ECO:0007669"/>
    <property type="project" value="UniProtKB-ARBA"/>
</dbReference>
<evidence type="ECO:0000313" key="10">
    <source>
        <dbReference type="Proteomes" id="UP000193146"/>
    </source>
</evidence>
<comment type="similarity">
    <text evidence="1">Belongs to the clavaminate synthase family.</text>
</comment>
<keyword evidence="4 5" id="KW-0408">Iron</keyword>
<dbReference type="GO" id="GO:0005506">
    <property type="term" value="F:iron ion binding"/>
    <property type="evidence" value="ECO:0007669"/>
    <property type="project" value="InterPro"/>
</dbReference>
<gene>
    <name evidence="8" type="primary">asnO</name>
    <name evidence="9" type="ORF">B7G54_16405</name>
    <name evidence="8" type="ORF">LMG29660_02747</name>
</gene>
<dbReference type="EMBL" id="NBYX01000007">
    <property type="protein sequence ID" value="ORT85393.1"/>
    <property type="molecule type" value="Genomic_DNA"/>
</dbReference>
<evidence type="ECO:0000313" key="11">
    <source>
        <dbReference type="Proteomes" id="UP000494135"/>
    </source>
</evidence>
<keyword evidence="2 5" id="KW-0479">Metal-binding</keyword>
<dbReference type="EMBL" id="CADIKG010000005">
    <property type="protein sequence ID" value="CAB3756036.1"/>
    <property type="molecule type" value="Genomic_DNA"/>
</dbReference>
<dbReference type="InterPro" id="IPR042098">
    <property type="entry name" value="TauD-like_sf"/>
</dbReference>
<sequence length="374" mass="40747">MTYLADERIVLTAAESGHIRKTLGALAYDPAGGAGYISAVRKLAYNAFPDRIVDAFDRAKAPTADAHGSIEIDNLPIDDDVKGSPRFEETGCSFKAGVLSENVLVALSTLAGEPYSIAHEGRELVNNLTPHKATARDYTGLGSEVELDFHIENAAQAHMPEGDTSPFALLLLGVRSEAGGGPYTRLADARRALQLLSPEDIAQLYGEHYIIRVPYRWRGAAPTPRDNTDLSAVLSGPLDAPRVTVAFYPDMVLAVNKRAQDALANLYRAVREVSFGVQVQPGKLVLINNHFTLHSRDRFDPQYDENGRAFRWVQRVFVARSLWNFRAFTPLQARVFDPKALYAGESQAARPSPAAQPVPQRAAVASAELEATPA</sequence>
<organism evidence="9 10">
    <name type="scientific">Burkholderia puraquae</name>
    <dbReference type="NCBI Taxonomy" id="1904757"/>
    <lineage>
        <taxon>Bacteria</taxon>
        <taxon>Pseudomonadati</taxon>
        <taxon>Pseudomonadota</taxon>
        <taxon>Betaproteobacteria</taxon>
        <taxon>Burkholderiales</taxon>
        <taxon>Burkholderiaceae</taxon>
        <taxon>Burkholderia</taxon>
        <taxon>Burkholderia cepacia complex</taxon>
    </lineage>
</organism>
<dbReference type="InterPro" id="IPR003819">
    <property type="entry name" value="TauD/TfdA-like"/>
</dbReference>
<evidence type="ECO:0000313" key="8">
    <source>
        <dbReference type="EMBL" id="CAB3756036.1"/>
    </source>
</evidence>
<evidence type="ECO:0000256" key="1">
    <source>
        <dbReference type="ARBA" id="ARBA00008425"/>
    </source>
</evidence>
<reference evidence="8 11" key="2">
    <citation type="submission" date="2020-04" db="EMBL/GenBank/DDBJ databases">
        <authorList>
            <person name="De Canck E."/>
        </authorList>
    </citation>
    <scope>NUCLEOTIDE SEQUENCE [LARGE SCALE GENOMIC DNA]</scope>
    <source>
        <strain evidence="8 11">LMG 29660</strain>
    </source>
</reference>
<evidence type="ECO:0000313" key="9">
    <source>
        <dbReference type="EMBL" id="ORT85393.1"/>
    </source>
</evidence>
<dbReference type="InterPro" id="IPR014503">
    <property type="entry name" value="Clavaminate_syn-like"/>
</dbReference>
<feature type="compositionally biased region" description="Low complexity" evidence="6">
    <location>
        <begin position="346"/>
        <end position="367"/>
    </location>
</feature>
<evidence type="ECO:0000256" key="5">
    <source>
        <dbReference type="PIRSR" id="PIRSR019543-2"/>
    </source>
</evidence>
<keyword evidence="3 8" id="KW-0560">Oxidoreductase</keyword>
<dbReference type="Gene3D" id="3.60.130.10">
    <property type="entry name" value="Clavaminate synthase-like"/>
    <property type="match status" value="1"/>
</dbReference>
<dbReference type="OrthoDB" id="480112at2"/>
<feature type="binding site" evidence="5">
    <location>
        <position position="294"/>
    </location>
    <ligand>
        <name>Fe cation</name>
        <dbReference type="ChEBI" id="CHEBI:24875"/>
    </ligand>
</feature>
<keyword evidence="10" id="KW-1185">Reference proteome</keyword>
<proteinExistence type="inferred from homology"/>
<reference evidence="9 10" key="1">
    <citation type="submission" date="2017-04" db="EMBL/GenBank/DDBJ databases">
        <title>Burkholderia puraquae sp. nov., a novel Burkholderia cepacia complex species from hospital setting samples.</title>
        <authorList>
            <person name="Martina P."/>
            <person name="Leguizamon M."/>
            <person name="Prieto C."/>
            <person name="Sousa S."/>
            <person name="Montanaro P."/>
            <person name="Draghi W."/>
            <person name="Staembler M."/>
            <person name="Bettiol M."/>
            <person name="Figoli C."/>
            <person name="Palau J."/>
            <person name="Alvarez F."/>
            <person name="Benetti S."/>
            <person name="Anchat E."/>
            <person name="Vescina C."/>
            <person name="Ferreras J."/>
            <person name="Lasch P."/>
            <person name="Lagares A."/>
            <person name="Zorreguieta A."/>
            <person name="Yantorno O."/>
            <person name="Bosch A."/>
        </authorList>
    </citation>
    <scope>NUCLEOTIDE SEQUENCE [LARGE SCALE GENOMIC DNA]</scope>
    <source>
        <strain evidence="9 10">CAMPA 1040</strain>
    </source>
</reference>
<evidence type="ECO:0000256" key="2">
    <source>
        <dbReference type="ARBA" id="ARBA00022723"/>
    </source>
</evidence>
<dbReference type="EC" id="1.14.11.39" evidence="8"/>
<accession>A0A1X1PGN9</accession>